<dbReference type="InterPro" id="IPR000157">
    <property type="entry name" value="TIR_dom"/>
</dbReference>
<name>F2RDC7_STRVP</name>
<dbReference type="GO" id="GO:0007165">
    <property type="term" value="P:signal transduction"/>
    <property type="evidence" value="ECO:0007669"/>
    <property type="project" value="InterPro"/>
</dbReference>
<keyword evidence="1" id="KW-0853">WD repeat</keyword>
<feature type="compositionally biased region" description="Pro residues" evidence="2">
    <location>
        <begin position="134"/>
        <end position="151"/>
    </location>
</feature>
<dbReference type="KEGG" id="sve:SVEN_6133"/>
<keyword evidence="3" id="KW-0472">Membrane</keyword>
<dbReference type="SUPFAM" id="SSF50969">
    <property type="entry name" value="YVTN repeat-like/Quinoprotein amine dehydrogenase"/>
    <property type="match status" value="1"/>
</dbReference>
<dbReference type="eggNOG" id="COG2319">
    <property type="taxonomic scope" value="Bacteria"/>
</dbReference>
<keyword evidence="6" id="KW-1185">Reference proteome</keyword>
<dbReference type="SUPFAM" id="SSF52200">
    <property type="entry name" value="Toll/Interleukin receptor TIR domain"/>
    <property type="match status" value="1"/>
</dbReference>
<dbReference type="InterPro" id="IPR035897">
    <property type="entry name" value="Toll_tir_struct_dom_sf"/>
</dbReference>
<dbReference type="InterPro" id="IPR001680">
    <property type="entry name" value="WD40_rpt"/>
</dbReference>
<dbReference type="STRING" id="953739.SVEN_6133"/>
<dbReference type="AlphaFoldDB" id="F2RDC7"/>
<feature type="transmembrane region" description="Helical" evidence="3">
    <location>
        <begin position="83"/>
        <end position="101"/>
    </location>
</feature>
<dbReference type="SMART" id="SM00255">
    <property type="entry name" value="TIR"/>
    <property type="match status" value="1"/>
</dbReference>
<dbReference type="HOGENOM" id="CLU_266564_0_0_11"/>
<dbReference type="PROSITE" id="PS50082">
    <property type="entry name" value="WD_REPEATS_2"/>
    <property type="match status" value="2"/>
</dbReference>
<dbReference type="SUPFAM" id="SSF82171">
    <property type="entry name" value="DPP6 N-terminal domain-like"/>
    <property type="match status" value="1"/>
</dbReference>
<feature type="region of interest" description="Disordered" evidence="2">
    <location>
        <begin position="134"/>
        <end position="154"/>
    </location>
</feature>
<dbReference type="Gene3D" id="3.40.50.10140">
    <property type="entry name" value="Toll/interleukin-1 receptor homology (TIR) domain"/>
    <property type="match status" value="1"/>
</dbReference>
<proteinExistence type="predicted"/>
<dbReference type="Pfam" id="PF13676">
    <property type="entry name" value="TIR_2"/>
    <property type="match status" value="1"/>
</dbReference>
<dbReference type="PATRIC" id="fig|953739.5.peg.1343"/>
<dbReference type="GeneID" id="51866670"/>
<feature type="repeat" description="WD" evidence="1">
    <location>
        <begin position="1145"/>
        <end position="1176"/>
    </location>
</feature>
<dbReference type="OrthoDB" id="4066549at2"/>
<organism evidence="5 6">
    <name type="scientific">Streptomyces venezuelae (strain ATCC 10712 / CBS 650.69 / DSM 40230 / JCM 4526 / NBRC 13096 / PD 04745)</name>
    <dbReference type="NCBI Taxonomy" id="953739"/>
    <lineage>
        <taxon>Bacteria</taxon>
        <taxon>Bacillati</taxon>
        <taxon>Actinomycetota</taxon>
        <taxon>Actinomycetes</taxon>
        <taxon>Kitasatosporales</taxon>
        <taxon>Streptomycetaceae</taxon>
        <taxon>Streptomyces</taxon>
    </lineage>
</organism>
<protein>
    <recommendedName>
        <fullName evidence="4">TIR domain-containing protein</fullName>
    </recommendedName>
</protein>
<dbReference type="InterPro" id="IPR011044">
    <property type="entry name" value="Quino_amine_DH_bsu"/>
</dbReference>
<evidence type="ECO:0000313" key="5">
    <source>
        <dbReference type="EMBL" id="CCA59419.1"/>
    </source>
</evidence>
<gene>
    <name evidence="5" type="ordered locus">SVEN_6133</name>
</gene>
<dbReference type="EMBL" id="FR845719">
    <property type="protein sequence ID" value="CCA59419.1"/>
    <property type="molecule type" value="Genomic_DNA"/>
</dbReference>
<reference evidence="5 6" key="1">
    <citation type="journal article" date="2011" name="BMC Genomics">
        <title>Genome-wide analysis of the role of GlnR in Streptomyces venezuelae provides new insights into global nitrogen regulation in actinomycetes.</title>
        <authorList>
            <person name="Pullan S.T."/>
            <person name="Bibb M.J."/>
            <person name="Merrick M."/>
        </authorList>
    </citation>
    <scope>NUCLEOTIDE SEQUENCE [LARGE SCALE GENOMIC DNA]</scope>
    <source>
        <strain evidence="6">ATCC 10712 / CBS 650.69 / DSM 40230 / JCM 4526 / NBRC 13096 / PD 04745</strain>
    </source>
</reference>
<dbReference type="Proteomes" id="UP000006854">
    <property type="component" value="Chromosome"/>
</dbReference>
<dbReference type="PROSITE" id="PS50104">
    <property type="entry name" value="TIR"/>
    <property type="match status" value="1"/>
</dbReference>
<feature type="repeat" description="WD" evidence="1">
    <location>
        <begin position="1059"/>
        <end position="1093"/>
    </location>
</feature>
<dbReference type="Gene3D" id="2.130.10.10">
    <property type="entry name" value="YVTN repeat-like/Quinoprotein amine dehydrogenase"/>
    <property type="match status" value="4"/>
</dbReference>
<dbReference type="PANTHER" id="PTHR19879">
    <property type="entry name" value="TRANSCRIPTION INITIATION FACTOR TFIID"/>
    <property type="match status" value="1"/>
</dbReference>
<keyword evidence="3" id="KW-1133">Transmembrane helix</keyword>
<evidence type="ECO:0000256" key="2">
    <source>
        <dbReference type="SAM" id="MobiDB-lite"/>
    </source>
</evidence>
<feature type="domain" description="TIR" evidence="4">
    <location>
        <begin position="276"/>
        <end position="399"/>
    </location>
</feature>
<evidence type="ECO:0000313" key="6">
    <source>
        <dbReference type="Proteomes" id="UP000006854"/>
    </source>
</evidence>
<feature type="transmembrane region" description="Helical" evidence="3">
    <location>
        <begin position="165"/>
        <end position="186"/>
    </location>
</feature>
<evidence type="ECO:0000259" key="4">
    <source>
        <dbReference type="PROSITE" id="PS50104"/>
    </source>
</evidence>
<evidence type="ECO:0000256" key="1">
    <source>
        <dbReference type="PROSITE-ProRule" id="PRU00221"/>
    </source>
</evidence>
<keyword evidence="3" id="KW-0812">Transmembrane</keyword>
<evidence type="ECO:0000256" key="3">
    <source>
        <dbReference type="SAM" id="Phobius"/>
    </source>
</evidence>
<dbReference type="PANTHER" id="PTHR19879:SF9">
    <property type="entry name" value="TRANSCRIPTION INITIATION FACTOR TFIID SUBUNIT 5"/>
    <property type="match status" value="1"/>
</dbReference>
<feature type="transmembrane region" description="Helical" evidence="3">
    <location>
        <begin position="489"/>
        <end position="508"/>
    </location>
</feature>
<accession>F2RDC7</accession>
<dbReference type="RefSeq" id="WP_015037314.1">
    <property type="nucleotide sequence ID" value="NC_018750.1"/>
</dbReference>
<dbReference type="Pfam" id="PF00400">
    <property type="entry name" value="WD40"/>
    <property type="match status" value="1"/>
</dbReference>
<dbReference type="InterPro" id="IPR015943">
    <property type="entry name" value="WD40/YVTN_repeat-like_dom_sf"/>
</dbReference>
<dbReference type="SMART" id="SM00320">
    <property type="entry name" value="WD40"/>
    <property type="match status" value="4"/>
</dbReference>
<sequence>MTVRRRLWWLVSCLLAWALCVPLVGPLFALAGLAVPAAVFVPFEPLRERRLLRAHRAHRARYGAVGLRRPSVRWRRLVDPERALLVVVTGVLAGGVFWLHHPLTRQPVYWLPPAALALVLLRWTGALTWAPPAPPRAAAPAAPPPPAPAPPSAAAGASSRPELFIAWYGVLGALVYGVTAWFLQYLTVPLVRRTRSFIPELRTLEDFYRSLGGRIADTPFGVAYDRPYWPVLAAGAGLIAGGAAAAARETVARTALAGRVFEELSEAQGQGPPRETTGKVFVSYSRRDAAFARRLHEELAASLREVWVDWLDIEPSAKWRESIDEAIRGSDALIVLLSRDSLRSKYCWLECERALALGKRVLPVVIDPSLEQGAGAALRENGWEPLADYQFLRMTRPEQFTPGVGRIHSFVKSRHRWTAFHTRIGLRAYEWHSGGRSGALLLRGHELAVAEAWRHMAPDDEDGRVALTDEQVAFLRASRSAARRRAGRLRVAAVSVGVALAALAALVVTGESATVAQRREAGSRRLAAAANERAAGDVRQAALLSAAAFTQADTAEARESLVRQLGRFDKVRGVVPAGGAPVSDVSLSVDESVLVIWREDGTAQVWDTVAMRSRGIVSGTRLAGGDMSADGRLLGVRRGSVVVLVDTRTAKEVGQADLGSLGLTGVFAWADLSRDGKTLMVKPAGTPGTPDRIGLWDIDSGTLVDQVPGYMLAAGAYGRATVISARDGEPAAMGHLTDPGKAPTPLPAGRLVGVTESGAPVMIDAGTIRVLTPAGHTAWTVGKEMRFEAITHDGRYLAVGRTADRGRYEVWDLRARKRLSTVAAPAVVGGYIPRVSLSDDGRWFTVATSSVSTFQRTAGHTVYSARSGRREADLPGHAIALGARGRLMAGAGSNGTVTLWDRGPAGRLLTRLDAAGAKPYGFGIAARGDTLAVLDAAGRVRLLRRSDGRLLRTVRPAADAFRVALSPDGALLAVAEARGAGWQRNAQVEVFETANGRRVTVLAGQGIPSPRIVPAALVFSPDGSRLYLGEEHGRSVYTWHTDSWRRGPRFGPDMEVGVVESVAVSPDGAMIAVGGGIQRVQVWDTATGEPLGDRLGRSVAVAFTPDGLLVLGGVGAGNPALVLYDPRARRIVRVAPDSGERTVGVAVAPDGRTLASVTGDRRLQLWDTGLERSITVQGATIESGDIGFTGAGDRLYALRDGGLSGLVVGPRRWLEALCAITGGPMTADQWQEAAPGERFRQVC</sequence>